<dbReference type="EMBL" id="QWIO01000488">
    <property type="protein sequence ID" value="RMY95627.1"/>
    <property type="molecule type" value="Genomic_DNA"/>
</dbReference>
<evidence type="ECO:0000313" key="3">
    <source>
        <dbReference type="EMBL" id="RMY95627.1"/>
    </source>
</evidence>
<keyword evidence="2" id="KW-0539">Nucleus</keyword>
<dbReference type="Pfam" id="PF11951">
    <property type="entry name" value="Fungal_trans_2"/>
    <property type="match status" value="1"/>
</dbReference>
<dbReference type="PANTHER" id="PTHR37534">
    <property type="entry name" value="TRANSCRIPTIONAL ACTIVATOR PROTEIN UGA3"/>
    <property type="match status" value="1"/>
</dbReference>
<gene>
    <name evidence="3" type="ORF">D0864_05311</name>
</gene>
<reference evidence="3 4" key="1">
    <citation type="journal article" date="2018" name="BMC Genomics">
        <title>Genomic evidence for intraspecific hybridization in a clonal and extremely halotolerant yeast.</title>
        <authorList>
            <person name="Gostincar C."/>
            <person name="Stajich J.E."/>
            <person name="Zupancic J."/>
            <person name="Zalar P."/>
            <person name="Gunde-Cimerman N."/>
        </authorList>
    </citation>
    <scope>NUCLEOTIDE SEQUENCE [LARGE SCALE GENOMIC DNA]</scope>
    <source>
        <strain evidence="3 4">EXF-10513</strain>
    </source>
</reference>
<dbReference type="GO" id="GO:0005634">
    <property type="term" value="C:nucleus"/>
    <property type="evidence" value="ECO:0007669"/>
    <property type="project" value="UniProtKB-SubCell"/>
</dbReference>
<comment type="caution">
    <text evidence="3">The sequence shown here is derived from an EMBL/GenBank/DDBJ whole genome shotgun (WGS) entry which is preliminary data.</text>
</comment>
<evidence type="ECO:0000313" key="4">
    <source>
        <dbReference type="Proteomes" id="UP000269539"/>
    </source>
</evidence>
<evidence type="ECO:0000256" key="2">
    <source>
        <dbReference type="ARBA" id="ARBA00023242"/>
    </source>
</evidence>
<dbReference type="AlphaFoldDB" id="A0A3M7G3Y9"/>
<protein>
    <recommendedName>
        <fullName evidence="5">Acriflavine sensitivity control protein acr-2</fullName>
    </recommendedName>
</protein>
<dbReference type="PANTHER" id="PTHR37534:SF51">
    <property type="entry name" value="ACRIFLAVINE SENSITIVITY CONTROL PROTEIN ACR-2"/>
    <property type="match status" value="1"/>
</dbReference>
<organism evidence="3 4">
    <name type="scientific">Hortaea werneckii</name>
    <name type="common">Black yeast</name>
    <name type="synonym">Cladosporium werneckii</name>
    <dbReference type="NCBI Taxonomy" id="91943"/>
    <lineage>
        <taxon>Eukaryota</taxon>
        <taxon>Fungi</taxon>
        <taxon>Dikarya</taxon>
        <taxon>Ascomycota</taxon>
        <taxon>Pezizomycotina</taxon>
        <taxon>Dothideomycetes</taxon>
        <taxon>Dothideomycetidae</taxon>
        <taxon>Mycosphaerellales</taxon>
        <taxon>Teratosphaeriaceae</taxon>
        <taxon>Hortaea</taxon>
    </lineage>
</organism>
<dbReference type="GO" id="GO:0003700">
    <property type="term" value="F:DNA-binding transcription factor activity"/>
    <property type="evidence" value="ECO:0007669"/>
    <property type="project" value="TreeGrafter"/>
</dbReference>
<dbReference type="GO" id="GO:0000976">
    <property type="term" value="F:transcription cis-regulatory region binding"/>
    <property type="evidence" value="ECO:0007669"/>
    <property type="project" value="TreeGrafter"/>
</dbReference>
<evidence type="ECO:0008006" key="5">
    <source>
        <dbReference type="Google" id="ProtNLM"/>
    </source>
</evidence>
<dbReference type="InterPro" id="IPR021858">
    <property type="entry name" value="Fun_TF"/>
</dbReference>
<accession>A0A3M7G3Y9</accession>
<comment type="subcellular location">
    <subcellularLocation>
        <location evidence="1">Nucleus</location>
    </subcellularLocation>
</comment>
<dbReference type="GO" id="GO:0045944">
    <property type="term" value="P:positive regulation of transcription by RNA polymerase II"/>
    <property type="evidence" value="ECO:0007669"/>
    <property type="project" value="TreeGrafter"/>
</dbReference>
<dbReference type="Proteomes" id="UP000269539">
    <property type="component" value="Unassembled WGS sequence"/>
</dbReference>
<sequence length="471" mass="52525">MKGMTYALVKDGELPKSLDLRSAGVHWPSSSLDPYPSLDVVSKKYLHYCKPPVSFRSSNTETRTLMLSAGAVATDVCRDLVLHDTAESNQFRQLIPMALDHPVLLQTIIAGSAMRMFHTFHRHRRGATGSDLALCANKYYGDALTAKQQAYKLLRVATDPTHKTDSDIILAAIVLLIEAELIDVGRNNWKHHIQGATDIIEKLCSPDFSHVGTMSSLQKCLMSNCLIFEIIGSTTSGPLGRFSAQSTKGFLSLLQDAEGNHCSSFPTQLLRTLQTGASLVPANAAKTPRQFLQSARLEARALFDAAYCFDPCAWAIALQHRSPVADLEQRVHVAFAHKAAVCIYIARLLLLLDHAEELPVDMATLLSTGIDHLSQVGEKSPFFAATAWTSFVIGAEIVDSERRSWAVERFNNLWEVEPWGSLREAIAVLQLLWEEQDEMILSNQVRRHDDAQVDFNWIRRLRDLNVHWLVI</sequence>
<name>A0A3M7G3Y9_HORWE</name>
<evidence type="ECO:0000256" key="1">
    <source>
        <dbReference type="ARBA" id="ARBA00004123"/>
    </source>
</evidence>
<proteinExistence type="predicted"/>